<dbReference type="RefSeq" id="WP_352064682.1">
    <property type="nucleotide sequence ID" value="NZ_JBEPAZ010000030.1"/>
</dbReference>
<comment type="caution">
    <text evidence="2">The sequence shown here is derived from an EMBL/GenBank/DDBJ whole genome shotgun (WGS) entry which is preliminary data.</text>
</comment>
<organism evidence="2 3">
    <name type="scientific">Streptomyces sp. 900105245</name>
    <dbReference type="NCBI Taxonomy" id="3154379"/>
    <lineage>
        <taxon>Bacteria</taxon>
        <taxon>Bacillati</taxon>
        <taxon>Actinomycetota</taxon>
        <taxon>Actinomycetes</taxon>
        <taxon>Kitasatosporales</taxon>
        <taxon>Streptomycetaceae</taxon>
        <taxon>Streptomyces</taxon>
    </lineage>
</organism>
<dbReference type="EMBL" id="JBEPAZ010000030">
    <property type="protein sequence ID" value="MER6431599.1"/>
    <property type="molecule type" value="Genomic_DNA"/>
</dbReference>
<evidence type="ECO:0000313" key="3">
    <source>
        <dbReference type="Proteomes" id="UP001470023"/>
    </source>
</evidence>
<accession>A0ABV1UD27</accession>
<proteinExistence type="predicted"/>
<protein>
    <submittedName>
        <fullName evidence="2">Uncharacterized protein</fullName>
    </submittedName>
</protein>
<sequence>MPIAVVRAETYYTPPPPAPADAWAEVPAAERVWRWYEIRMGRRVTPPDETVDDVYFARINQNRWISDCSCGSAAVVSPADPRYACTECGWGWASLVFPADVAAVEASLAGLKPVLRNWWHPDDPANPDRPVDPVPDPGPLSEEA</sequence>
<evidence type="ECO:0000313" key="2">
    <source>
        <dbReference type="EMBL" id="MER6431599.1"/>
    </source>
</evidence>
<keyword evidence="3" id="KW-1185">Reference proteome</keyword>
<feature type="region of interest" description="Disordered" evidence="1">
    <location>
        <begin position="121"/>
        <end position="144"/>
    </location>
</feature>
<gene>
    <name evidence="2" type="ORF">ABT272_28290</name>
</gene>
<evidence type="ECO:0000256" key="1">
    <source>
        <dbReference type="SAM" id="MobiDB-lite"/>
    </source>
</evidence>
<reference evidence="2 3" key="1">
    <citation type="submission" date="2024-06" db="EMBL/GenBank/DDBJ databases">
        <title>The Natural Products Discovery Center: Release of the First 8490 Sequenced Strains for Exploring Actinobacteria Biosynthetic Diversity.</title>
        <authorList>
            <person name="Kalkreuter E."/>
            <person name="Kautsar S.A."/>
            <person name="Yang D."/>
            <person name="Bader C.D."/>
            <person name="Teijaro C.N."/>
            <person name="Fluegel L."/>
            <person name="Davis C.M."/>
            <person name="Simpson J.R."/>
            <person name="Lauterbach L."/>
            <person name="Steele A.D."/>
            <person name="Gui C."/>
            <person name="Meng S."/>
            <person name="Li G."/>
            <person name="Viehrig K."/>
            <person name="Ye F."/>
            <person name="Su P."/>
            <person name="Kiefer A.F."/>
            <person name="Nichols A."/>
            <person name="Cepeda A.J."/>
            <person name="Yan W."/>
            <person name="Fan B."/>
            <person name="Jiang Y."/>
            <person name="Adhikari A."/>
            <person name="Zheng C.-J."/>
            <person name="Schuster L."/>
            <person name="Cowan T.M."/>
            <person name="Smanski M.J."/>
            <person name="Chevrette M.G."/>
            <person name="De Carvalho L.P.S."/>
            <person name="Shen B."/>
        </authorList>
    </citation>
    <scope>NUCLEOTIDE SEQUENCE [LARGE SCALE GENOMIC DNA]</scope>
    <source>
        <strain evidence="2 3">NPDC001166</strain>
    </source>
</reference>
<dbReference type="Proteomes" id="UP001470023">
    <property type="component" value="Unassembled WGS sequence"/>
</dbReference>
<name>A0ABV1UD27_9ACTN</name>